<dbReference type="GO" id="GO:0003676">
    <property type="term" value="F:nucleic acid binding"/>
    <property type="evidence" value="ECO:0007669"/>
    <property type="project" value="InterPro"/>
</dbReference>
<proteinExistence type="predicted"/>
<dbReference type="Proteomes" id="UP000078492">
    <property type="component" value="Unassembled WGS sequence"/>
</dbReference>
<dbReference type="EMBL" id="KQ978646">
    <property type="protein sequence ID" value="KYN29448.1"/>
    <property type="molecule type" value="Genomic_DNA"/>
</dbReference>
<reference evidence="1 2" key="1">
    <citation type="submission" date="2015-09" db="EMBL/GenBank/DDBJ databases">
        <title>Trachymyrmex cornetzi WGS genome.</title>
        <authorList>
            <person name="Nygaard S."/>
            <person name="Hu H."/>
            <person name="Boomsma J."/>
            <person name="Zhang G."/>
        </authorList>
    </citation>
    <scope>NUCLEOTIDE SEQUENCE [LARGE SCALE GENOMIC DNA]</scope>
    <source>
        <strain evidence="1">Tcor2-1</strain>
        <tissue evidence="1">Whole body</tissue>
    </source>
</reference>
<dbReference type="InterPro" id="IPR036397">
    <property type="entry name" value="RNaseH_sf"/>
</dbReference>
<protein>
    <submittedName>
        <fullName evidence="1">Uncharacterized protein</fullName>
    </submittedName>
</protein>
<sequence length="124" mass="14083">MAAMLKPSAEYNRRAAIIEGLRAGRSATEIIRFFRYPRSTVYDVAKYTASEQSNEDSNLNPLDYYVWSVVERVTNKSRHPNVTSLRTAIEAAFVGMNSATLQHAREHFRQRIEAVIQANGGYIE</sequence>
<evidence type="ECO:0000313" key="1">
    <source>
        <dbReference type="EMBL" id="KYN29448.1"/>
    </source>
</evidence>
<organism evidence="1 2">
    <name type="scientific">Trachymyrmex cornetzi</name>
    <dbReference type="NCBI Taxonomy" id="471704"/>
    <lineage>
        <taxon>Eukaryota</taxon>
        <taxon>Metazoa</taxon>
        <taxon>Ecdysozoa</taxon>
        <taxon>Arthropoda</taxon>
        <taxon>Hexapoda</taxon>
        <taxon>Insecta</taxon>
        <taxon>Pterygota</taxon>
        <taxon>Neoptera</taxon>
        <taxon>Endopterygota</taxon>
        <taxon>Hymenoptera</taxon>
        <taxon>Apocrita</taxon>
        <taxon>Aculeata</taxon>
        <taxon>Formicoidea</taxon>
        <taxon>Formicidae</taxon>
        <taxon>Myrmicinae</taxon>
        <taxon>Trachymyrmex</taxon>
    </lineage>
</organism>
<gene>
    <name evidence="1" type="ORF">ALC57_01115</name>
</gene>
<accession>A0A151JQG9</accession>
<keyword evidence="2" id="KW-1185">Reference proteome</keyword>
<name>A0A151JQG9_9HYME</name>
<dbReference type="AlphaFoldDB" id="A0A151JQG9"/>
<evidence type="ECO:0000313" key="2">
    <source>
        <dbReference type="Proteomes" id="UP000078492"/>
    </source>
</evidence>
<dbReference type="Gene3D" id="3.30.420.10">
    <property type="entry name" value="Ribonuclease H-like superfamily/Ribonuclease H"/>
    <property type="match status" value="1"/>
</dbReference>